<dbReference type="SUPFAM" id="SSF82771">
    <property type="entry name" value="GIY-YIG endonuclease"/>
    <property type="match status" value="1"/>
</dbReference>
<gene>
    <name evidence="4" type="ORF">P9VFCI_001</name>
</gene>
<dbReference type="SMART" id="SM00465">
    <property type="entry name" value="GIYc"/>
    <property type="match status" value="1"/>
</dbReference>
<reference evidence="4 5" key="1">
    <citation type="submission" date="2020-07" db="EMBL/GenBank/DDBJ databases">
        <title>Complete genome sequence of Rhizobium leguminosarum bacteriophage vB_RlegM_P9VFCI.</title>
        <authorList>
            <person name="Gunathilake D."/>
            <person name="Bhat S."/>
            <person name="Yost C.K."/>
            <person name="Hynes M.F."/>
        </authorList>
    </citation>
    <scope>NUCLEOTIDE SEQUENCE [LARGE SCALE GENOMIC DNA]</scope>
</reference>
<evidence type="ECO:0000313" key="4">
    <source>
        <dbReference type="EMBL" id="QNH71854.1"/>
    </source>
</evidence>
<dbReference type="CDD" id="cd10444">
    <property type="entry name" value="GIY-YIG_SegABCDEFG"/>
    <property type="match status" value="1"/>
</dbReference>
<evidence type="ECO:0000259" key="3">
    <source>
        <dbReference type="SMART" id="SM00465"/>
    </source>
</evidence>
<dbReference type="EMBL" id="MT778839">
    <property type="protein sequence ID" value="QNH71854.1"/>
    <property type="molecule type" value="Genomic_DNA"/>
</dbReference>
<evidence type="ECO:0000256" key="2">
    <source>
        <dbReference type="ARBA" id="ARBA00022842"/>
    </source>
</evidence>
<evidence type="ECO:0000256" key="1">
    <source>
        <dbReference type="ARBA" id="ARBA00001946"/>
    </source>
</evidence>
<evidence type="ECO:0000313" key="5">
    <source>
        <dbReference type="Proteomes" id="UP000515832"/>
    </source>
</evidence>
<dbReference type="InterPro" id="IPR000305">
    <property type="entry name" value="GIY-YIG_endonuc"/>
</dbReference>
<comment type="cofactor">
    <cofactor evidence="1">
        <name>Mg(2+)</name>
        <dbReference type="ChEBI" id="CHEBI:18420"/>
    </cofactor>
</comment>
<organism evidence="4 5">
    <name type="scientific">Rhizobium phage P9VFCI</name>
    <dbReference type="NCBI Taxonomy" id="2763531"/>
    <lineage>
        <taxon>Viruses</taxon>
        <taxon>Duplodnaviria</taxon>
        <taxon>Heunggongvirae</taxon>
        <taxon>Uroviricota</taxon>
        <taxon>Caudoviricetes</taxon>
        <taxon>Pootjesviridae</taxon>
        <taxon>Innesvirus</taxon>
        <taxon>Innesvirus P9VFCI</taxon>
    </lineage>
</organism>
<dbReference type="InterPro" id="IPR036388">
    <property type="entry name" value="WH-like_DNA-bd_sf"/>
</dbReference>
<dbReference type="InterPro" id="IPR035901">
    <property type="entry name" value="GIY-YIG_endonuc_sf"/>
</dbReference>
<keyword evidence="2" id="KW-0460">Magnesium</keyword>
<name>A0A7G7WXB0_9CAUD</name>
<feature type="domain" description="GIY-YIG" evidence="3">
    <location>
        <begin position="9"/>
        <end position="99"/>
    </location>
</feature>
<dbReference type="Proteomes" id="UP000515832">
    <property type="component" value="Segment"/>
</dbReference>
<accession>A0A7G7WXB0</accession>
<sequence length="187" mass="20899">MRKVSIKRESFIYISTDLTNGKFYIGQRGGSPNSPHNLSYFGSGKLLKRAVDKHGHENFVRDILQLCTSQEELDEAEKEWISICNANSSDLFYNLAPGGHCGSGKANKGKKRTDESKRLMAERKLGKSISAASREIRLRPGKLLDPEGNLHEFIGRADFCKVQCLNIGAISQVLLGKKKSYKGWRLP</sequence>
<protein>
    <recommendedName>
        <fullName evidence="3">GIY-YIG domain-containing protein</fullName>
    </recommendedName>
</protein>
<dbReference type="Gene3D" id="3.40.1440.10">
    <property type="entry name" value="GIY-YIG endonuclease"/>
    <property type="match status" value="1"/>
</dbReference>
<dbReference type="Gene3D" id="1.10.10.10">
    <property type="entry name" value="Winged helix-like DNA-binding domain superfamily/Winged helix DNA-binding domain"/>
    <property type="match status" value="1"/>
</dbReference>
<proteinExistence type="predicted"/>
<keyword evidence="5" id="KW-1185">Reference proteome</keyword>